<name>A0A0D2K5C0_9EURO</name>
<evidence type="ECO:0000313" key="2">
    <source>
        <dbReference type="Proteomes" id="UP000053411"/>
    </source>
</evidence>
<dbReference type="InterPro" id="IPR015075">
    <property type="entry name" value="AtaL"/>
</dbReference>
<sequence length="179" mass="20170">MMAKVYVARTLPVNPPDAPFILTRATLWAALQRKIRRAPEFVPSITKCTVLKDEGDFVVRDAVMIDYDGKPQTMHEEVTSVGQQWIHFRQPNGSITTNLISNGPENTDKDMSLTYIFEWVPPEGGEGDELKEKALRFLNEVNKMPPILPSLVPSLIICRALLWRLGNPSVPRESCSPRV</sequence>
<dbReference type="RefSeq" id="XP_016635105.1">
    <property type="nucleotide sequence ID" value="XM_016774159.1"/>
</dbReference>
<dbReference type="GeneID" id="27709395"/>
<dbReference type="InterPro" id="IPR023393">
    <property type="entry name" value="START-like_dom_sf"/>
</dbReference>
<keyword evidence="2" id="KW-1185">Reference proteome</keyword>
<reference evidence="1 2" key="1">
    <citation type="submission" date="2015-01" db="EMBL/GenBank/DDBJ databases">
        <title>The Genome Sequence of Fonsecaea multimorphosa CBS 102226.</title>
        <authorList>
            <consortium name="The Broad Institute Genomics Platform"/>
            <person name="Cuomo C."/>
            <person name="de Hoog S."/>
            <person name="Gorbushina A."/>
            <person name="Stielow B."/>
            <person name="Teixiera M."/>
            <person name="Abouelleil A."/>
            <person name="Chapman S.B."/>
            <person name="Priest M."/>
            <person name="Young S.K."/>
            <person name="Wortman J."/>
            <person name="Nusbaum C."/>
            <person name="Birren B."/>
        </authorList>
    </citation>
    <scope>NUCLEOTIDE SEQUENCE [LARGE SCALE GENOMIC DNA]</scope>
    <source>
        <strain evidence="1 2">CBS 102226</strain>
    </source>
</reference>
<proteinExistence type="predicted"/>
<dbReference type="Gene3D" id="3.30.530.20">
    <property type="match status" value="1"/>
</dbReference>
<dbReference type="Proteomes" id="UP000053411">
    <property type="component" value="Unassembled WGS sequence"/>
</dbReference>
<dbReference type="STRING" id="1442371.A0A0D2K5C0"/>
<dbReference type="AlphaFoldDB" id="A0A0D2K5C0"/>
<dbReference type="Pfam" id="PF08982">
    <property type="entry name" value="AtaL"/>
    <property type="match status" value="1"/>
</dbReference>
<accession>A0A0D2K5C0</accession>
<organism evidence="1 2">
    <name type="scientific">Fonsecaea multimorphosa CBS 102226</name>
    <dbReference type="NCBI Taxonomy" id="1442371"/>
    <lineage>
        <taxon>Eukaryota</taxon>
        <taxon>Fungi</taxon>
        <taxon>Dikarya</taxon>
        <taxon>Ascomycota</taxon>
        <taxon>Pezizomycotina</taxon>
        <taxon>Eurotiomycetes</taxon>
        <taxon>Chaetothyriomycetidae</taxon>
        <taxon>Chaetothyriales</taxon>
        <taxon>Herpotrichiellaceae</taxon>
        <taxon>Fonsecaea</taxon>
    </lineage>
</organism>
<gene>
    <name evidence="1" type="ORF">Z520_03649</name>
</gene>
<dbReference type="SUPFAM" id="SSF55961">
    <property type="entry name" value="Bet v1-like"/>
    <property type="match status" value="1"/>
</dbReference>
<evidence type="ECO:0008006" key="3">
    <source>
        <dbReference type="Google" id="ProtNLM"/>
    </source>
</evidence>
<dbReference type="EMBL" id="KN848066">
    <property type="protein sequence ID" value="KIY00983.1"/>
    <property type="molecule type" value="Genomic_DNA"/>
</dbReference>
<dbReference type="VEuPathDB" id="FungiDB:Z520_03649"/>
<evidence type="ECO:0000313" key="1">
    <source>
        <dbReference type="EMBL" id="KIY00983.1"/>
    </source>
</evidence>
<dbReference type="OrthoDB" id="2320332at2759"/>
<protein>
    <recommendedName>
        <fullName evidence="3">DUF1857-domain-containing protein</fullName>
    </recommendedName>
</protein>